<keyword evidence="4 5" id="KW-0269">Exonuclease</keyword>
<dbReference type="HAMAP" id="MF_00378">
    <property type="entry name" value="Exonuc_7_L"/>
    <property type="match status" value="1"/>
</dbReference>
<feature type="domain" description="OB-fold nucleic acid binding" evidence="9">
    <location>
        <begin position="9"/>
        <end position="101"/>
    </location>
</feature>
<dbReference type="PANTHER" id="PTHR30008:SF0">
    <property type="entry name" value="EXODEOXYRIBONUCLEASE 7 LARGE SUBUNIT"/>
    <property type="match status" value="1"/>
</dbReference>
<evidence type="ECO:0000259" key="8">
    <source>
        <dbReference type="Pfam" id="PF02601"/>
    </source>
</evidence>
<dbReference type="GO" id="GO:0008855">
    <property type="term" value="F:exodeoxyribonuclease VII activity"/>
    <property type="evidence" value="ECO:0007669"/>
    <property type="project" value="UniProtKB-UniRule"/>
</dbReference>
<organism evidence="10 11">
    <name type="scientific">Marinagarivorans cellulosilyticus</name>
    <dbReference type="NCBI Taxonomy" id="2721545"/>
    <lineage>
        <taxon>Bacteria</taxon>
        <taxon>Pseudomonadati</taxon>
        <taxon>Pseudomonadota</taxon>
        <taxon>Gammaproteobacteria</taxon>
        <taxon>Cellvibrionales</taxon>
        <taxon>Cellvibrionaceae</taxon>
        <taxon>Marinagarivorans</taxon>
    </lineage>
</organism>
<dbReference type="InterPro" id="IPR003753">
    <property type="entry name" value="Exonuc_VII_L"/>
</dbReference>
<dbReference type="GO" id="GO:0005737">
    <property type="term" value="C:cytoplasm"/>
    <property type="evidence" value="ECO:0007669"/>
    <property type="project" value="UniProtKB-SubCell"/>
</dbReference>
<evidence type="ECO:0000313" key="11">
    <source>
        <dbReference type="Proteomes" id="UP001320119"/>
    </source>
</evidence>
<feature type="domain" description="Exonuclease VII large subunit C-terminal" evidence="8">
    <location>
        <begin position="125"/>
        <end position="437"/>
    </location>
</feature>
<dbReference type="PANTHER" id="PTHR30008">
    <property type="entry name" value="EXODEOXYRIBONUCLEASE 7 LARGE SUBUNIT"/>
    <property type="match status" value="1"/>
</dbReference>
<comment type="function">
    <text evidence="5">Bidirectionally degrades single-stranded DNA into large acid-insoluble oligonucleotides, which are then degraded further into small acid-soluble oligonucleotides.</text>
</comment>
<keyword evidence="11" id="KW-1185">Reference proteome</keyword>
<comment type="subunit">
    <text evidence="5">Heterooligomer composed of large and small subunits.</text>
</comment>
<dbReference type="Pfam" id="PF13742">
    <property type="entry name" value="tRNA_anti_2"/>
    <property type="match status" value="1"/>
</dbReference>
<dbReference type="KEGG" id="marq:MARGE09_P3068"/>
<accession>A0AAN2BLA9</accession>
<evidence type="ECO:0000256" key="4">
    <source>
        <dbReference type="ARBA" id="ARBA00022839"/>
    </source>
</evidence>
<dbReference type="Proteomes" id="UP001320119">
    <property type="component" value="Chromosome"/>
</dbReference>
<name>A0AAN2BLA9_9GAMM</name>
<dbReference type="EC" id="3.1.11.6" evidence="5"/>
<reference evidence="10 11" key="1">
    <citation type="journal article" date="2022" name="IScience">
        <title>An ultrasensitive nanofiber-based assay for enzymatic hydrolysis and deep-sea microbial degradation of cellulose.</title>
        <authorList>
            <person name="Tsudome M."/>
            <person name="Tachioka M."/>
            <person name="Miyazaki M."/>
            <person name="Uchimura K."/>
            <person name="Tsuda M."/>
            <person name="Takaki Y."/>
            <person name="Deguchi S."/>
        </authorList>
    </citation>
    <scope>NUCLEOTIDE SEQUENCE [LARGE SCALE GENOMIC DNA]</scope>
    <source>
        <strain evidence="10 11">GE09</strain>
    </source>
</reference>
<comment type="similarity">
    <text evidence="5 6">Belongs to the XseA family.</text>
</comment>
<gene>
    <name evidence="5" type="primary">xseA</name>
    <name evidence="10" type="ORF">MARGE09_P3068</name>
</gene>
<keyword evidence="2 5" id="KW-0540">Nuclease</keyword>
<dbReference type="InterPro" id="IPR020579">
    <property type="entry name" value="Exonuc_VII_lsu_C"/>
</dbReference>
<comment type="catalytic activity">
    <reaction evidence="5 6">
        <text>Exonucleolytic cleavage in either 5'- to 3'- or 3'- to 5'-direction to yield nucleoside 5'-phosphates.</text>
        <dbReference type="EC" id="3.1.11.6"/>
    </reaction>
</comment>
<keyword evidence="3 5" id="KW-0378">Hydrolase</keyword>
<dbReference type="GO" id="GO:0009318">
    <property type="term" value="C:exodeoxyribonuclease VII complex"/>
    <property type="evidence" value="ECO:0007669"/>
    <property type="project" value="UniProtKB-UniRule"/>
</dbReference>
<evidence type="ECO:0000256" key="1">
    <source>
        <dbReference type="ARBA" id="ARBA00022490"/>
    </source>
</evidence>
<feature type="coiled-coil region" evidence="7">
    <location>
        <begin position="266"/>
        <end position="374"/>
    </location>
</feature>
<proteinExistence type="inferred from homology"/>
<keyword evidence="1 5" id="KW-0963">Cytoplasm</keyword>
<evidence type="ECO:0000256" key="3">
    <source>
        <dbReference type="ARBA" id="ARBA00022801"/>
    </source>
</evidence>
<dbReference type="CDD" id="cd04489">
    <property type="entry name" value="ExoVII_LU_OBF"/>
    <property type="match status" value="1"/>
</dbReference>
<dbReference type="AlphaFoldDB" id="A0AAN2BLA9"/>
<dbReference type="EMBL" id="AP023086">
    <property type="protein sequence ID" value="BCD98867.1"/>
    <property type="molecule type" value="Genomic_DNA"/>
</dbReference>
<protein>
    <recommendedName>
        <fullName evidence="5">Exodeoxyribonuclease 7 large subunit</fullName>
        <ecNumber evidence="5">3.1.11.6</ecNumber>
    </recommendedName>
    <alternativeName>
        <fullName evidence="5">Exodeoxyribonuclease VII large subunit</fullName>
        <shortName evidence="5">Exonuclease VII large subunit</shortName>
    </alternativeName>
</protein>
<dbReference type="GO" id="GO:0006308">
    <property type="term" value="P:DNA catabolic process"/>
    <property type="evidence" value="ECO:0007669"/>
    <property type="project" value="UniProtKB-UniRule"/>
</dbReference>
<evidence type="ECO:0000256" key="6">
    <source>
        <dbReference type="RuleBase" id="RU004355"/>
    </source>
</evidence>
<dbReference type="GO" id="GO:0003676">
    <property type="term" value="F:nucleic acid binding"/>
    <property type="evidence" value="ECO:0007669"/>
    <property type="project" value="InterPro"/>
</dbReference>
<evidence type="ECO:0000313" key="10">
    <source>
        <dbReference type="EMBL" id="BCD98867.1"/>
    </source>
</evidence>
<dbReference type="NCBIfam" id="TIGR00237">
    <property type="entry name" value="xseA"/>
    <property type="match status" value="1"/>
</dbReference>
<dbReference type="Pfam" id="PF02601">
    <property type="entry name" value="Exonuc_VII_L"/>
    <property type="match status" value="1"/>
</dbReference>
<dbReference type="RefSeq" id="WP_236983510.1">
    <property type="nucleotide sequence ID" value="NZ_AP023086.1"/>
</dbReference>
<dbReference type="InterPro" id="IPR025824">
    <property type="entry name" value="OB-fold_nuc-bd_dom"/>
</dbReference>
<keyword evidence="7" id="KW-0175">Coiled coil</keyword>
<evidence type="ECO:0000256" key="7">
    <source>
        <dbReference type="SAM" id="Coils"/>
    </source>
</evidence>
<evidence type="ECO:0000259" key="9">
    <source>
        <dbReference type="Pfam" id="PF13742"/>
    </source>
</evidence>
<comment type="subcellular location">
    <subcellularLocation>
        <location evidence="5 6">Cytoplasm</location>
    </subcellularLocation>
</comment>
<evidence type="ECO:0000256" key="5">
    <source>
        <dbReference type="HAMAP-Rule" id="MF_00378"/>
    </source>
</evidence>
<sequence length="443" mass="48772">MPPAAKNIMSVSQLNQQAKRALEQNLPSVWVQGELTNLAQPSSGHWYFTLKDNRAQVRCAMFRGKNIMVREPIRAGDQIVCNANVSLYEGRGDYQLIVNSLQKAGLGDLHQQYEALKNALAAEGLFDAETKRALPAYPNTIGIISSPTGAAVHDIITVLKRRYPSAEVIIYPAMVQGAEAPASLLSALTLANKQNRCDVLIIGRGGGSLEDLWAFNSEPLVRAVYASHTPIISAVGHEVDFTLSDFAADLRALTPSAAAEAATPNMADIQQQLSQRKRQLQHLMAAHIGNAKRSLALLKAQLQSPQDQLRHRQQQLDHLELRLKQALSNRINSAKQQLNTQRHQLQLNSPAWQVKEAKNQHQRLSLQLKKAFERVFQQKRKQLQQQVALLNSVSPLQTLQRGYAVVRNNKGRVISSTAQAKSGQSVAIALADGSLNATINDIT</sequence>
<evidence type="ECO:0000256" key="2">
    <source>
        <dbReference type="ARBA" id="ARBA00022722"/>
    </source>
</evidence>